<evidence type="ECO:0000313" key="4">
    <source>
        <dbReference type="EMBL" id="KAL3071862.1"/>
    </source>
</evidence>
<dbReference type="PANTHER" id="PTHR45721">
    <property type="entry name" value="LAMIN DM0-RELATED"/>
    <property type="match status" value="1"/>
</dbReference>
<evidence type="ECO:0000256" key="1">
    <source>
        <dbReference type="ARBA" id="ARBA00023054"/>
    </source>
</evidence>
<dbReference type="EMBL" id="JBICBT010001355">
    <property type="protein sequence ID" value="KAL3071862.1"/>
    <property type="molecule type" value="Genomic_DNA"/>
</dbReference>
<dbReference type="AlphaFoldDB" id="A0ABD2HYV3"/>
<sequence length="222" mass="24969">MQRSSLLVRMAAQWSLCALVTASPPPIFTSIASSASPKPDWVSAMGSGIFWRRTPARGLWLWHCLKNDGEHPITSAAAAVACHPFGPKFVLRVTRDREKKELSDLNDRLAANYIEKDAVRSRAGDREKFDDLLVQLSNLEAESVLLKRRIALFEEELSKLRKENSRLQVFECLPYGKPFSAGAGPTARHLRHLRCKNGGVLGQRSDLCPEWKLNEKMRCPKC</sequence>
<dbReference type="Proteomes" id="UP001620626">
    <property type="component" value="Unassembled WGS sequence"/>
</dbReference>
<evidence type="ECO:0000256" key="2">
    <source>
        <dbReference type="SAM" id="Coils"/>
    </source>
</evidence>
<keyword evidence="3" id="KW-0732">Signal</keyword>
<feature type="chain" id="PRO_5044817013" evidence="3">
    <location>
        <begin position="23"/>
        <end position="222"/>
    </location>
</feature>
<evidence type="ECO:0000256" key="3">
    <source>
        <dbReference type="SAM" id="SignalP"/>
    </source>
</evidence>
<comment type="caution">
    <text evidence="4">The sequence shown here is derived from an EMBL/GenBank/DDBJ whole genome shotgun (WGS) entry which is preliminary data.</text>
</comment>
<protein>
    <submittedName>
        <fullName evidence="4">Uncharacterized protein</fullName>
    </submittedName>
</protein>
<gene>
    <name evidence="4" type="ORF">niasHT_031053</name>
</gene>
<accession>A0ABD2HYV3</accession>
<keyword evidence="5" id="KW-1185">Reference proteome</keyword>
<evidence type="ECO:0000313" key="5">
    <source>
        <dbReference type="Proteomes" id="UP001620626"/>
    </source>
</evidence>
<name>A0ABD2HYV3_9BILA</name>
<dbReference type="PANTHER" id="PTHR45721:SF12">
    <property type="entry name" value="INTERMEDIATE FILAMENT PROTEIN IFA-1"/>
    <property type="match status" value="1"/>
</dbReference>
<organism evidence="4 5">
    <name type="scientific">Heterodera trifolii</name>
    <dbReference type="NCBI Taxonomy" id="157864"/>
    <lineage>
        <taxon>Eukaryota</taxon>
        <taxon>Metazoa</taxon>
        <taxon>Ecdysozoa</taxon>
        <taxon>Nematoda</taxon>
        <taxon>Chromadorea</taxon>
        <taxon>Rhabditida</taxon>
        <taxon>Tylenchina</taxon>
        <taxon>Tylenchomorpha</taxon>
        <taxon>Tylenchoidea</taxon>
        <taxon>Heteroderidae</taxon>
        <taxon>Heteroderinae</taxon>
        <taxon>Heterodera</taxon>
    </lineage>
</organism>
<proteinExistence type="predicted"/>
<feature type="signal peptide" evidence="3">
    <location>
        <begin position="1"/>
        <end position="22"/>
    </location>
</feature>
<reference evidence="4 5" key="1">
    <citation type="submission" date="2024-10" db="EMBL/GenBank/DDBJ databases">
        <authorList>
            <person name="Kim D."/>
        </authorList>
    </citation>
    <scope>NUCLEOTIDE SEQUENCE [LARGE SCALE GENOMIC DNA]</scope>
    <source>
        <strain evidence="4">BH-2024</strain>
    </source>
</reference>
<feature type="coiled-coil region" evidence="2">
    <location>
        <begin position="136"/>
        <end position="163"/>
    </location>
</feature>
<keyword evidence="1 2" id="KW-0175">Coiled coil</keyword>